<dbReference type="EMBL" id="JAHKRT010000001">
    <property type="protein sequence ID" value="MBU3076668.1"/>
    <property type="molecule type" value="Genomic_DNA"/>
</dbReference>
<evidence type="ECO:0008006" key="4">
    <source>
        <dbReference type="Google" id="ProtNLM"/>
    </source>
</evidence>
<proteinExistence type="predicted"/>
<evidence type="ECO:0000313" key="2">
    <source>
        <dbReference type="EMBL" id="MBU3076668.1"/>
    </source>
</evidence>
<feature type="signal peptide" evidence="1">
    <location>
        <begin position="1"/>
        <end position="20"/>
    </location>
</feature>
<evidence type="ECO:0000313" key="3">
    <source>
        <dbReference type="Proteomes" id="UP000776276"/>
    </source>
</evidence>
<feature type="chain" id="PRO_5045128663" description="DUF3617 family protein" evidence="1">
    <location>
        <begin position="21"/>
        <end position="148"/>
    </location>
</feature>
<comment type="caution">
    <text evidence="2">The sequence shown here is derived from an EMBL/GenBank/DDBJ whole genome shotgun (WGS) entry which is preliminary data.</text>
</comment>
<accession>A0ABS6BEC8</accession>
<dbReference type="Proteomes" id="UP000776276">
    <property type="component" value="Unassembled WGS sequence"/>
</dbReference>
<name>A0ABS6BEC8_9SPHN</name>
<organism evidence="2 3">
    <name type="scientific">Sphingomonas quercus</name>
    <dbReference type="NCBI Taxonomy" id="2842451"/>
    <lineage>
        <taxon>Bacteria</taxon>
        <taxon>Pseudomonadati</taxon>
        <taxon>Pseudomonadota</taxon>
        <taxon>Alphaproteobacteria</taxon>
        <taxon>Sphingomonadales</taxon>
        <taxon>Sphingomonadaceae</taxon>
        <taxon>Sphingomonas</taxon>
    </lineage>
</organism>
<reference evidence="2 3" key="1">
    <citation type="submission" date="2021-06" db="EMBL/GenBank/DDBJ databases">
        <title>Sphingomonas sp. XMGL2, whole genome shotgun sequencing project.</title>
        <authorList>
            <person name="Zhao G."/>
            <person name="Shen L."/>
        </authorList>
    </citation>
    <scope>NUCLEOTIDE SEQUENCE [LARGE SCALE GENOMIC DNA]</scope>
    <source>
        <strain evidence="2 3">XMGL2</strain>
    </source>
</reference>
<protein>
    <recommendedName>
        <fullName evidence="4">DUF3617 family protein</fullName>
    </recommendedName>
</protein>
<keyword evidence="1" id="KW-0732">Signal</keyword>
<keyword evidence="3" id="KW-1185">Reference proteome</keyword>
<sequence>MIRTMIVLIALAACGTAAGAQTFAVRCKGTDFSDDTTSGVVVAGKHALDWQTYVIDTTARHVSRLVPERKALIDLCDLTRPSCNIDVTGGYVQLDGVADKDGLKAGVAFEYNSQNNVALHEVNVDYDDGRYVHIRWQMSCEKTAMPAL</sequence>
<dbReference type="RefSeq" id="WP_216319242.1">
    <property type="nucleotide sequence ID" value="NZ_JAHKRT010000001.1"/>
</dbReference>
<gene>
    <name evidence="2" type="ORF">KOF26_02215</name>
</gene>
<evidence type="ECO:0000256" key="1">
    <source>
        <dbReference type="SAM" id="SignalP"/>
    </source>
</evidence>